<dbReference type="GO" id="GO:0005886">
    <property type="term" value="C:plasma membrane"/>
    <property type="evidence" value="ECO:0007669"/>
    <property type="project" value="UniProtKB-SubCell"/>
</dbReference>
<feature type="transmembrane region" description="Helical" evidence="11">
    <location>
        <begin position="12"/>
        <end position="31"/>
    </location>
</feature>
<dbReference type="Pfam" id="PF03934">
    <property type="entry name" value="T2SSK"/>
    <property type="match status" value="1"/>
</dbReference>
<dbReference type="PANTHER" id="PTHR38831">
    <property type="entry name" value="TYPE II SECRETION SYSTEM PROTEIN K"/>
    <property type="match status" value="1"/>
</dbReference>
<keyword evidence="6 11" id="KW-0812">Transmembrane</keyword>
<dbReference type="Gene3D" id="1.10.40.60">
    <property type="entry name" value="EpsJ-like"/>
    <property type="match status" value="2"/>
</dbReference>
<evidence type="ECO:0000256" key="8">
    <source>
        <dbReference type="ARBA" id="ARBA00022989"/>
    </source>
</evidence>
<dbReference type="GO" id="GO:0009306">
    <property type="term" value="P:protein secretion"/>
    <property type="evidence" value="ECO:0007669"/>
    <property type="project" value="InterPro"/>
</dbReference>
<evidence type="ECO:0000256" key="6">
    <source>
        <dbReference type="ARBA" id="ARBA00022692"/>
    </source>
</evidence>
<dbReference type="Pfam" id="PF21687">
    <property type="entry name" value="T2SSK_1st"/>
    <property type="match status" value="1"/>
</dbReference>
<evidence type="ECO:0000259" key="12">
    <source>
        <dbReference type="Pfam" id="PF03934"/>
    </source>
</evidence>
<evidence type="ECO:0000256" key="4">
    <source>
        <dbReference type="ARBA" id="ARBA00022475"/>
    </source>
</evidence>
<evidence type="ECO:0000313" key="15">
    <source>
        <dbReference type="Proteomes" id="UP000225972"/>
    </source>
</evidence>
<dbReference type="Proteomes" id="UP000225972">
    <property type="component" value="Unassembled WGS sequence"/>
</dbReference>
<dbReference type="InterPro" id="IPR049031">
    <property type="entry name" value="T2SSK_SAM-like_1st"/>
</dbReference>
<evidence type="ECO:0000256" key="7">
    <source>
        <dbReference type="ARBA" id="ARBA00022927"/>
    </source>
</evidence>
<dbReference type="InterPro" id="IPR049179">
    <property type="entry name" value="T2SSK_SAM-like_2nd"/>
</dbReference>
<evidence type="ECO:0000256" key="3">
    <source>
        <dbReference type="ARBA" id="ARBA00022448"/>
    </source>
</evidence>
<evidence type="ECO:0000256" key="1">
    <source>
        <dbReference type="ARBA" id="ARBA00004533"/>
    </source>
</evidence>
<dbReference type="Gene3D" id="3.30.1300.30">
    <property type="entry name" value="GSPII I/J protein-like"/>
    <property type="match status" value="1"/>
</dbReference>
<sequence>MVGTRHKDRGFVLVNALILVAALAAVSVFLLSRSEAGRARLVSGSGAEQISLNLDAFDAFAFETLARDLNGIDHLGEAWAKPLPPVDLARGQVTGSLQDMQGRFNVNWLVDADNLVAQNAFDSLLKILVLSPELGRDIRAFLQPGGPSDRAVWRQMQPALDPVGGAVLTLDQLRAIPSLSDENFTKMQPYLTALPGDSTLNVNTAKPEVLAAFLPNLPPATRARLLAARDQDPFQSTTDFLAAARLPTEEEREGQGDEVDPLLLTEQHISVASEWFLVQSQTKIDKLTARRETVLHRKGRPPVFDVLWRQTRRP</sequence>
<evidence type="ECO:0000256" key="11">
    <source>
        <dbReference type="SAM" id="Phobius"/>
    </source>
</evidence>
<keyword evidence="3 10" id="KW-0813">Transport</keyword>
<dbReference type="OrthoDB" id="7860673at2"/>
<evidence type="ECO:0000256" key="2">
    <source>
        <dbReference type="ARBA" id="ARBA00007246"/>
    </source>
</evidence>
<keyword evidence="5 10" id="KW-0997">Cell inner membrane</keyword>
<keyword evidence="15" id="KW-1185">Reference proteome</keyword>
<keyword evidence="4 10" id="KW-1003">Cell membrane</keyword>
<keyword evidence="9 10" id="KW-0472">Membrane</keyword>
<dbReference type="EMBL" id="FXXP01000001">
    <property type="protein sequence ID" value="SMX26099.1"/>
    <property type="molecule type" value="Genomic_DNA"/>
</dbReference>
<dbReference type="InterPro" id="IPR045584">
    <property type="entry name" value="Pilin-like"/>
</dbReference>
<dbReference type="PANTHER" id="PTHR38831:SF1">
    <property type="entry name" value="TYPE II SECRETION SYSTEM PROTEIN K-RELATED"/>
    <property type="match status" value="1"/>
</dbReference>
<accession>A0A238J687</accession>
<gene>
    <name evidence="14" type="ORF">TRP8649_00172</name>
</gene>
<feature type="domain" description="T2SS protein K first SAM-like" evidence="13">
    <location>
        <begin position="102"/>
        <end position="195"/>
    </location>
</feature>
<dbReference type="SUPFAM" id="SSF158544">
    <property type="entry name" value="GspK insert domain-like"/>
    <property type="match status" value="1"/>
</dbReference>
<dbReference type="PIRSF" id="PIRSF002786">
    <property type="entry name" value="XcpX"/>
    <property type="match status" value="1"/>
</dbReference>
<evidence type="ECO:0000256" key="10">
    <source>
        <dbReference type="PIRNR" id="PIRNR002786"/>
    </source>
</evidence>
<reference evidence="15" key="1">
    <citation type="submission" date="2017-05" db="EMBL/GenBank/DDBJ databases">
        <authorList>
            <person name="Rodrigo-Torres L."/>
            <person name="Arahal R. D."/>
            <person name="Lucena T."/>
        </authorList>
    </citation>
    <scope>NUCLEOTIDE SEQUENCE [LARGE SCALE GENOMIC DNA]</scope>
    <source>
        <strain evidence="15">CECT 8649</strain>
    </source>
</reference>
<organism evidence="14 15">
    <name type="scientific">Pelagimonas phthalicica</name>
    <dbReference type="NCBI Taxonomy" id="1037362"/>
    <lineage>
        <taxon>Bacteria</taxon>
        <taxon>Pseudomonadati</taxon>
        <taxon>Pseudomonadota</taxon>
        <taxon>Alphaproteobacteria</taxon>
        <taxon>Rhodobacterales</taxon>
        <taxon>Roseobacteraceae</taxon>
        <taxon>Pelagimonas</taxon>
    </lineage>
</organism>
<keyword evidence="8 11" id="KW-1133">Transmembrane helix</keyword>
<evidence type="ECO:0000259" key="13">
    <source>
        <dbReference type="Pfam" id="PF21687"/>
    </source>
</evidence>
<evidence type="ECO:0000313" key="14">
    <source>
        <dbReference type="EMBL" id="SMX26099.1"/>
    </source>
</evidence>
<evidence type="ECO:0000256" key="5">
    <source>
        <dbReference type="ARBA" id="ARBA00022519"/>
    </source>
</evidence>
<name>A0A238J687_9RHOB</name>
<dbReference type="InterPro" id="IPR038072">
    <property type="entry name" value="GspK_central_sf"/>
</dbReference>
<comment type="similarity">
    <text evidence="2 10">Belongs to the GSP K family.</text>
</comment>
<dbReference type="SUPFAM" id="SSF54523">
    <property type="entry name" value="Pili subunits"/>
    <property type="match status" value="1"/>
</dbReference>
<keyword evidence="7" id="KW-0653">Protein transport</keyword>
<protein>
    <recommendedName>
        <fullName evidence="10">Type II secretion system protein K</fullName>
    </recommendedName>
</protein>
<comment type="subcellular location">
    <subcellularLocation>
        <location evidence="1 10">Cell inner membrane</location>
    </subcellularLocation>
</comment>
<dbReference type="AlphaFoldDB" id="A0A238J687"/>
<evidence type="ECO:0000256" key="9">
    <source>
        <dbReference type="ARBA" id="ARBA00023136"/>
    </source>
</evidence>
<dbReference type="InterPro" id="IPR005628">
    <property type="entry name" value="GspK"/>
</dbReference>
<feature type="domain" description="T2SS protein K second SAM-like" evidence="12">
    <location>
        <begin position="200"/>
        <end position="248"/>
    </location>
</feature>
<dbReference type="RefSeq" id="WP_099241706.1">
    <property type="nucleotide sequence ID" value="NZ_FXXP01000001.1"/>
</dbReference>
<proteinExistence type="inferred from homology"/>
<dbReference type="NCBIfam" id="NF037980">
    <property type="entry name" value="T2SS_GspK"/>
    <property type="match status" value="1"/>
</dbReference>